<keyword evidence="3 6" id="KW-0378">Hydrolase</keyword>
<evidence type="ECO:0000259" key="7">
    <source>
        <dbReference type="Pfam" id="PF01435"/>
    </source>
</evidence>
<organism evidence="8">
    <name type="scientific">Sheuella amnicola</name>
    <dbReference type="NCBI Taxonomy" id="2707330"/>
    <lineage>
        <taxon>Bacteria</taxon>
        <taxon>Pseudomonadati</taxon>
        <taxon>Pseudomonadota</taxon>
        <taxon>Betaproteobacteria</taxon>
        <taxon>Burkholderiales</taxon>
        <taxon>Alcaligenaceae</taxon>
        <taxon>Sheuella</taxon>
    </lineage>
</organism>
<dbReference type="PANTHER" id="PTHR22726:SF1">
    <property type="entry name" value="METALLOENDOPEPTIDASE OMA1, MITOCHONDRIAL"/>
    <property type="match status" value="1"/>
</dbReference>
<dbReference type="GO" id="GO:0004222">
    <property type="term" value="F:metalloendopeptidase activity"/>
    <property type="evidence" value="ECO:0007669"/>
    <property type="project" value="InterPro"/>
</dbReference>
<evidence type="ECO:0000256" key="3">
    <source>
        <dbReference type="ARBA" id="ARBA00022801"/>
    </source>
</evidence>
<comment type="caution">
    <text evidence="8">The sequence shown here is derived from an EMBL/GenBank/DDBJ whole genome shotgun (WGS) entry which is preliminary data.</text>
</comment>
<evidence type="ECO:0000256" key="2">
    <source>
        <dbReference type="ARBA" id="ARBA00022723"/>
    </source>
</evidence>
<evidence type="ECO:0000256" key="5">
    <source>
        <dbReference type="ARBA" id="ARBA00023049"/>
    </source>
</evidence>
<proteinExistence type="inferred from homology"/>
<dbReference type="GO" id="GO:0046872">
    <property type="term" value="F:metal ion binding"/>
    <property type="evidence" value="ECO:0007669"/>
    <property type="project" value="UniProtKB-KW"/>
</dbReference>
<dbReference type="GO" id="GO:0051603">
    <property type="term" value="P:proteolysis involved in protein catabolic process"/>
    <property type="evidence" value="ECO:0007669"/>
    <property type="project" value="TreeGrafter"/>
</dbReference>
<feature type="domain" description="Peptidase M48" evidence="7">
    <location>
        <begin position="27"/>
        <end position="201"/>
    </location>
</feature>
<dbReference type="InterPro" id="IPR051156">
    <property type="entry name" value="Mito/Outer_Membr_Metalloprot"/>
</dbReference>
<evidence type="ECO:0000256" key="1">
    <source>
        <dbReference type="ARBA" id="ARBA00022670"/>
    </source>
</evidence>
<dbReference type="Pfam" id="PF01435">
    <property type="entry name" value="Peptidase_M48"/>
    <property type="match status" value="1"/>
</dbReference>
<keyword evidence="1 6" id="KW-0645">Protease</keyword>
<evidence type="ECO:0000313" key="8">
    <source>
        <dbReference type="EMBL" id="NDY82127.1"/>
    </source>
</evidence>
<dbReference type="Gene3D" id="3.30.2010.10">
    <property type="entry name" value="Metalloproteases ('zincins'), catalytic domain"/>
    <property type="match status" value="1"/>
</dbReference>
<dbReference type="CDD" id="cd07324">
    <property type="entry name" value="M48C_Oma1-like"/>
    <property type="match status" value="1"/>
</dbReference>
<evidence type="ECO:0000256" key="6">
    <source>
        <dbReference type="RuleBase" id="RU003983"/>
    </source>
</evidence>
<keyword evidence="5 6" id="KW-0482">Metalloprotease</keyword>
<evidence type="ECO:0000256" key="4">
    <source>
        <dbReference type="ARBA" id="ARBA00022833"/>
    </source>
</evidence>
<dbReference type="PANTHER" id="PTHR22726">
    <property type="entry name" value="METALLOENDOPEPTIDASE OMA1"/>
    <property type="match status" value="1"/>
</dbReference>
<keyword evidence="4 6" id="KW-0862">Zinc</keyword>
<name>A0A6B2QZD8_9BURK</name>
<comment type="similarity">
    <text evidence="6">Belongs to the peptidase M48 family.</text>
</comment>
<dbReference type="EMBL" id="JAAGRN010000001">
    <property type="protein sequence ID" value="NDY82127.1"/>
    <property type="molecule type" value="Genomic_DNA"/>
</dbReference>
<protein>
    <submittedName>
        <fullName evidence="8">M48 family metalloprotease</fullName>
    </submittedName>
</protein>
<dbReference type="InterPro" id="IPR001915">
    <property type="entry name" value="Peptidase_M48"/>
</dbReference>
<gene>
    <name evidence="8" type="ORF">G3I67_02675</name>
</gene>
<reference evidence="8" key="1">
    <citation type="submission" date="2020-02" db="EMBL/GenBank/DDBJ databases">
        <authorList>
            <person name="Chen W.-M."/>
        </authorList>
    </citation>
    <scope>NUCLEOTIDE SEQUENCE</scope>
    <source>
        <strain evidence="8">NBD-18</strain>
    </source>
</reference>
<accession>A0A6B2QZD8</accession>
<dbReference type="GO" id="GO:0016020">
    <property type="term" value="C:membrane"/>
    <property type="evidence" value="ECO:0007669"/>
    <property type="project" value="TreeGrafter"/>
</dbReference>
<comment type="cofactor">
    <cofactor evidence="6">
        <name>Zn(2+)</name>
        <dbReference type="ChEBI" id="CHEBI:29105"/>
    </cofactor>
    <text evidence="6">Binds 1 zinc ion per subunit.</text>
</comment>
<dbReference type="AlphaFoldDB" id="A0A6B2QZD8"/>
<sequence length="213" mass="23557">MTVSIPNEDWWNRATTSTDNSTRNLAQVRKRMQNVSGLSYSIAVTREKEINAFAVNEDGRTLVIFTTGFLDEFGNDQDVLATTLGHELAHHKLGHTDKSRQESVAFAQSATSFVLGTVANIFVPFSGMLVSPAVKTATLTFNREDERDADALGMQWAMQAGYSPCGSYRFAKRMTELGQGTAVTFLSTHPVNTERMENADTVAKQKYKMSCVK</sequence>
<dbReference type="RefSeq" id="WP_163651397.1">
    <property type="nucleotide sequence ID" value="NZ_JAAGRN010000001.1"/>
</dbReference>
<keyword evidence="2" id="KW-0479">Metal-binding</keyword>